<accession>A0A6J7WU61</accession>
<keyword evidence="1" id="KW-0378">Hydrolase</keyword>
<protein>
    <submittedName>
        <fullName evidence="1">SGNH_hydrolase domain containing protein</fullName>
    </submittedName>
</protein>
<reference evidence="1" key="1">
    <citation type="submission" date="2020-05" db="EMBL/GenBank/DDBJ databases">
        <authorList>
            <person name="Chiriac C."/>
            <person name="Salcher M."/>
            <person name="Ghai R."/>
            <person name="Kavagutti S V."/>
        </authorList>
    </citation>
    <scope>NUCLEOTIDE SEQUENCE</scope>
</reference>
<dbReference type="SUPFAM" id="SSF52266">
    <property type="entry name" value="SGNH hydrolase"/>
    <property type="match status" value="1"/>
</dbReference>
<proteinExistence type="predicted"/>
<dbReference type="InterPro" id="IPR036514">
    <property type="entry name" value="SGNH_hydro_sf"/>
</dbReference>
<dbReference type="EMBL" id="LR798287">
    <property type="protein sequence ID" value="CAB5221629.1"/>
    <property type="molecule type" value="Genomic_DNA"/>
</dbReference>
<organism evidence="1">
    <name type="scientific">uncultured Caudovirales phage</name>
    <dbReference type="NCBI Taxonomy" id="2100421"/>
    <lineage>
        <taxon>Viruses</taxon>
        <taxon>Duplodnaviria</taxon>
        <taxon>Heunggongvirae</taxon>
        <taxon>Uroviricota</taxon>
        <taxon>Caudoviricetes</taxon>
        <taxon>Peduoviridae</taxon>
        <taxon>Maltschvirus</taxon>
        <taxon>Maltschvirus maltsch</taxon>
    </lineage>
</organism>
<evidence type="ECO:0000313" key="1">
    <source>
        <dbReference type="EMBL" id="CAB5221629.1"/>
    </source>
</evidence>
<gene>
    <name evidence="1" type="ORF">UFOVP245_212</name>
</gene>
<dbReference type="GO" id="GO:0016787">
    <property type="term" value="F:hydrolase activity"/>
    <property type="evidence" value="ECO:0007669"/>
    <property type="project" value="UniProtKB-KW"/>
</dbReference>
<sequence length="144" mass="16574">MLECLILGDSIGVGLAMVKPECVQIAVSGINSYNWYKDFGKRPAYDMTQYRYVIISIGTNDHAGIETEQNIMNIRSKITADKVIWLMPNPQKRKNQFDIIMKYVRELGDIPIDVYPHTGRDDIHPATLDAYRKLSGDINWRLKR</sequence>
<dbReference type="Gene3D" id="3.40.50.1110">
    <property type="entry name" value="SGNH hydrolase"/>
    <property type="match status" value="1"/>
</dbReference>
<name>A0A6J7WU61_9CAUD</name>